<comment type="caution">
    <text evidence="1">The sequence shown here is derived from an EMBL/GenBank/DDBJ whole genome shotgun (WGS) entry which is preliminary data.</text>
</comment>
<evidence type="ECO:0000313" key="2">
    <source>
        <dbReference type="Proteomes" id="UP001320706"/>
    </source>
</evidence>
<keyword evidence="2" id="KW-1185">Reference proteome</keyword>
<proteinExistence type="predicted"/>
<sequence length="288" mass="31609">MSAPRDNGSAASDRHDNIVQCPHCGEIVPSDSSRVSELEHENRVLQTQAIAAGMSMCSSLGYINAGQAYMIAADRLAEYEAQIGRLQASRQRIQHSNKSSQESNGSDRSDIPPDSGTEPPRPTLSRFGSLLQSRRSPSNALQTSQSQGDLQNALAREVALRQEAEKKVKEVNGELEDLSQNLFEQANEMVASERRAKAKLEERVAILEQRDKEKSRRATSPPGYHDGGRKTYLPHRTSPKAAPSARGQATLVDKCLTALSSQFTDLQAGQRAFPFHDGCHNLRLKHAP</sequence>
<gene>
    <name evidence="1" type="ORF">M8818_000319</name>
</gene>
<name>A0ACC3SMY5_9PEZI</name>
<evidence type="ECO:0000313" key="1">
    <source>
        <dbReference type="EMBL" id="KAK8219904.1"/>
    </source>
</evidence>
<dbReference type="EMBL" id="JAMKPW020000002">
    <property type="protein sequence ID" value="KAK8219904.1"/>
    <property type="molecule type" value="Genomic_DNA"/>
</dbReference>
<accession>A0ACC3SMY5</accession>
<reference evidence="1" key="1">
    <citation type="submission" date="2024-02" db="EMBL/GenBank/DDBJ databases">
        <title>Metagenome Assembled Genome of Zalaria obscura JY119.</title>
        <authorList>
            <person name="Vighnesh L."/>
            <person name="Jagadeeshwari U."/>
            <person name="Venkata Ramana C."/>
            <person name="Sasikala C."/>
        </authorList>
    </citation>
    <scope>NUCLEOTIDE SEQUENCE</scope>
    <source>
        <strain evidence="1">JY119</strain>
    </source>
</reference>
<protein>
    <submittedName>
        <fullName evidence="1">Uncharacterized protein</fullName>
    </submittedName>
</protein>
<organism evidence="1 2">
    <name type="scientific">Zalaria obscura</name>
    <dbReference type="NCBI Taxonomy" id="2024903"/>
    <lineage>
        <taxon>Eukaryota</taxon>
        <taxon>Fungi</taxon>
        <taxon>Dikarya</taxon>
        <taxon>Ascomycota</taxon>
        <taxon>Pezizomycotina</taxon>
        <taxon>Dothideomycetes</taxon>
        <taxon>Dothideomycetidae</taxon>
        <taxon>Dothideales</taxon>
        <taxon>Zalariaceae</taxon>
        <taxon>Zalaria</taxon>
    </lineage>
</organism>
<dbReference type="Proteomes" id="UP001320706">
    <property type="component" value="Unassembled WGS sequence"/>
</dbReference>